<dbReference type="SUPFAM" id="SSF51735">
    <property type="entry name" value="NAD(P)-binding Rossmann-fold domains"/>
    <property type="match status" value="1"/>
</dbReference>
<proteinExistence type="predicted"/>
<name>A0A6P7T2E7_9MOLL</name>
<evidence type="ECO:0000313" key="2">
    <source>
        <dbReference type="Proteomes" id="UP000515154"/>
    </source>
</evidence>
<gene>
    <name evidence="3" type="primary">LOC115218782</name>
</gene>
<dbReference type="InterPro" id="IPR036291">
    <property type="entry name" value="NAD(P)-bd_dom_sf"/>
</dbReference>
<dbReference type="KEGG" id="osn:115218782"/>
<dbReference type="AlphaFoldDB" id="A0A6P7T2E7"/>
<organism evidence="2 3">
    <name type="scientific">Octopus sinensis</name>
    <name type="common">East Asian common octopus</name>
    <dbReference type="NCBI Taxonomy" id="2607531"/>
    <lineage>
        <taxon>Eukaryota</taxon>
        <taxon>Metazoa</taxon>
        <taxon>Spiralia</taxon>
        <taxon>Lophotrochozoa</taxon>
        <taxon>Mollusca</taxon>
        <taxon>Cephalopoda</taxon>
        <taxon>Coleoidea</taxon>
        <taxon>Octopodiformes</taxon>
        <taxon>Octopoda</taxon>
        <taxon>Incirrata</taxon>
        <taxon>Octopodidae</taxon>
        <taxon>Octopus</taxon>
    </lineage>
</organism>
<dbReference type="RefSeq" id="XP_029644570.1">
    <property type="nucleotide sequence ID" value="XM_029788710.2"/>
</dbReference>
<dbReference type="Pfam" id="PF01370">
    <property type="entry name" value="Epimerase"/>
    <property type="match status" value="1"/>
</dbReference>
<protein>
    <submittedName>
        <fullName evidence="3">dTDP-glucose 4,6-dehydratase isoform X1</fullName>
    </submittedName>
</protein>
<accession>A0A6P7T2E7</accession>
<dbReference type="Proteomes" id="UP000515154">
    <property type="component" value="Linkage group LG14"/>
</dbReference>
<dbReference type="Gene3D" id="3.40.50.720">
    <property type="entry name" value="NAD(P)-binding Rossmann-like Domain"/>
    <property type="match status" value="1"/>
</dbReference>
<dbReference type="PANTHER" id="PTHR43245">
    <property type="entry name" value="BIFUNCTIONAL POLYMYXIN RESISTANCE PROTEIN ARNA"/>
    <property type="match status" value="1"/>
</dbReference>
<sequence length="408" mass="46153">MTNMADGGRRARVLILGGTGFIGRNLVSYLVNNELVTKVRVADKVPPQMAWLNSKHKEAFANPLVEFKHSNLINIASVESAFADVEGPFDFAINLAAETKYGQTDPVYQEGIVKLSLNCAREAAKRNVKIYIEASSSQMYSADKPEDEELPEHHSITEMMMAATEEKKCDPWTFVAKHKLSVEKELKSIPDLNVVIVRPAIVYGPGDRQGLTPRLIIGAIYKYMRETMKMLWTKELKMNTVHVEDMCRALWFLCNHGKTGEIYHIVDKGDTTQGKISELISTIFNIEHEFVGSTMSSLAKLNMNSIVEEINDKHMEPWADACQRDNVTNTPLNPFIDQELLYNKHLHLSGSKLESLGFSCQKPELTIDYMKEVLEDYLHTRLFPPSLLSDQKLWSKPIEEEDAEDSGQ</sequence>
<dbReference type="InterPro" id="IPR050177">
    <property type="entry name" value="Lipid_A_modif_metabolic_enz"/>
</dbReference>
<feature type="domain" description="NAD-dependent epimerase/dehydratase" evidence="1">
    <location>
        <begin position="13"/>
        <end position="265"/>
    </location>
</feature>
<keyword evidence="2" id="KW-1185">Reference proteome</keyword>
<dbReference type="PANTHER" id="PTHR43245:SF11">
    <property type="entry name" value="LD23561P"/>
    <property type="match status" value="1"/>
</dbReference>
<evidence type="ECO:0000259" key="1">
    <source>
        <dbReference type="Pfam" id="PF01370"/>
    </source>
</evidence>
<reference evidence="3" key="1">
    <citation type="submission" date="2025-08" db="UniProtKB">
        <authorList>
            <consortium name="RefSeq"/>
        </authorList>
    </citation>
    <scope>IDENTIFICATION</scope>
</reference>
<evidence type="ECO:0000313" key="3">
    <source>
        <dbReference type="RefSeq" id="XP_029644570.1"/>
    </source>
</evidence>
<dbReference type="InterPro" id="IPR001509">
    <property type="entry name" value="Epimerase_deHydtase"/>
</dbReference>